<evidence type="ECO:0000256" key="4">
    <source>
        <dbReference type="RuleBase" id="RU003744"/>
    </source>
</evidence>
<dbReference type="EMBL" id="CP019239">
    <property type="protein sequence ID" value="APW44412.1"/>
    <property type="molecule type" value="Genomic_DNA"/>
</dbReference>
<comment type="similarity">
    <text evidence="2 4">Belongs to the bacterial solute-binding protein 3 family.</text>
</comment>
<evidence type="ECO:0000259" key="5">
    <source>
        <dbReference type="SMART" id="SM00062"/>
    </source>
</evidence>
<organism evidence="6 7">
    <name type="scientific">Rhodoferax saidenbachensis</name>
    <dbReference type="NCBI Taxonomy" id="1484693"/>
    <lineage>
        <taxon>Bacteria</taxon>
        <taxon>Pseudomonadati</taxon>
        <taxon>Pseudomonadota</taxon>
        <taxon>Betaproteobacteria</taxon>
        <taxon>Burkholderiales</taxon>
        <taxon>Comamonadaceae</taxon>
        <taxon>Rhodoferax</taxon>
    </lineage>
</organism>
<dbReference type="CDD" id="cd13530">
    <property type="entry name" value="PBP2_peptides_like"/>
    <property type="match status" value="1"/>
</dbReference>
<evidence type="ECO:0000313" key="6">
    <source>
        <dbReference type="EMBL" id="APW44412.1"/>
    </source>
</evidence>
<evidence type="ECO:0000313" key="7">
    <source>
        <dbReference type="Proteomes" id="UP000186110"/>
    </source>
</evidence>
<keyword evidence="3" id="KW-0732">Signal</keyword>
<evidence type="ECO:0000256" key="3">
    <source>
        <dbReference type="ARBA" id="ARBA00022729"/>
    </source>
</evidence>
<evidence type="ECO:0000256" key="2">
    <source>
        <dbReference type="ARBA" id="ARBA00010333"/>
    </source>
</evidence>
<sequence>MCNVQPFKKISMPSIAARWVVSMSLGLLMGVEVMAASPAPVVAPPPPVAEAPKAAVTSSVLVKVADGRFLAPDIARIVNRGELVVAMRSVDSPPFFYTKNGELVGLEVDLAKAIAKELKVTVRFDRSAPSFNEVVDVIVRQEADLGISKLSRTLARAQAISFSDPYLRLNHAFILNRVKFASLARDRSLPTVIRGFTGSIGVIAKSSFADYAVKNFPTAEIREFPSWQDVLSAVEKGQVVAAYRDEFEVKSILKSDPTMSLNLRTVTFRDLEDTLGIAVGIQDTTLLAFVNQFLAEGSVKLTIDKVLKAVDH</sequence>
<dbReference type="SUPFAM" id="SSF53850">
    <property type="entry name" value="Periplasmic binding protein-like II"/>
    <property type="match status" value="1"/>
</dbReference>
<name>A0A1P8KEK1_9BURK</name>
<dbReference type="STRING" id="1484693.RS694_19075"/>
<dbReference type="Proteomes" id="UP000186110">
    <property type="component" value="Chromosome"/>
</dbReference>
<dbReference type="GO" id="GO:0030313">
    <property type="term" value="C:cell envelope"/>
    <property type="evidence" value="ECO:0007669"/>
    <property type="project" value="UniProtKB-SubCell"/>
</dbReference>
<accession>A0A1P8KEK1</accession>
<dbReference type="Gene3D" id="3.40.190.10">
    <property type="entry name" value="Periplasmic binding protein-like II"/>
    <property type="match status" value="2"/>
</dbReference>
<evidence type="ECO:0000256" key="1">
    <source>
        <dbReference type="ARBA" id="ARBA00004196"/>
    </source>
</evidence>
<dbReference type="AlphaFoldDB" id="A0A1P8KEK1"/>
<keyword evidence="7" id="KW-1185">Reference proteome</keyword>
<dbReference type="Pfam" id="PF00497">
    <property type="entry name" value="SBP_bac_3"/>
    <property type="match status" value="1"/>
</dbReference>
<comment type="subcellular location">
    <subcellularLocation>
        <location evidence="1">Cell envelope</location>
    </subcellularLocation>
</comment>
<feature type="domain" description="Solute-binding protein family 3/N-terminal" evidence="5">
    <location>
        <begin position="82"/>
        <end position="310"/>
    </location>
</feature>
<dbReference type="PANTHER" id="PTHR35936:SF17">
    <property type="entry name" value="ARGININE-BINDING EXTRACELLULAR PROTEIN ARTP"/>
    <property type="match status" value="1"/>
</dbReference>
<dbReference type="eggNOG" id="COG0834">
    <property type="taxonomic scope" value="Bacteria"/>
</dbReference>
<dbReference type="SMART" id="SM00062">
    <property type="entry name" value="PBPb"/>
    <property type="match status" value="1"/>
</dbReference>
<dbReference type="PANTHER" id="PTHR35936">
    <property type="entry name" value="MEMBRANE-BOUND LYTIC MUREIN TRANSGLYCOSYLASE F"/>
    <property type="match status" value="1"/>
</dbReference>
<protein>
    <submittedName>
        <fullName evidence="6">Amino acid ABC transporter substrate-binding protein</fullName>
    </submittedName>
</protein>
<dbReference type="InterPro" id="IPR001638">
    <property type="entry name" value="Solute-binding_3/MltF_N"/>
</dbReference>
<dbReference type="InterPro" id="IPR018313">
    <property type="entry name" value="SBP_3_CS"/>
</dbReference>
<dbReference type="PROSITE" id="PS01039">
    <property type="entry name" value="SBP_BACTERIAL_3"/>
    <property type="match status" value="1"/>
</dbReference>
<dbReference type="KEGG" id="rsb:RS694_19075"/>
<gene>
    <name evidence="6" type="ORF">RS694_19075</name>
</gene>
<reference evidence="6 7" key="1">
    <citation type="submission" date="2017-01" db="EMBL/GenBank/DDBJ databases">
        <authorList>
            <person name="Mah S.A."/>
            <person name="Swanson W.J."/>
            <person name="Moy G.W."/>
            <person name="Vacquier V.D."/>
        </authorList>
    </citation>
    <scope>NUCLEOTIDE SEQUENCE [LARGE SCALE GENOMIC DNA]</scope>
    <source>
        <strain evidence="6 7">DSM 22694</strain>
    </source>
</reference>
<proteinExistence type="inferred from homology"/>